<dbReference type="EMBL" id="LHXO01000001">
    <property type="protein sequence ID" value="KXA95893.1"/>
    <property type="molecule type" value="Genomic_DNA"/>
</dbReference>
<proteinExistence type="predicted"/>
<keyword evidence="2" id="KW-1185">Reference proteome</keyword>
<sequence>MGISFPYFALVGIQTCRELFGTLVLRDVSVVVKDKFEEGKHFDWGLLQILYKIRFNFETKFIILQPDRLTRSRWRPVIKGRIKSV</sequence>
<comment type="caution">
    <text evidence="1">The sequence shown here is derived from an EMBL/GenBank/DDBJ whole genome shotgun (WGS) entry which is preliminary data.</text>
</comment>
<dbReference type="Proteomes" id="UP000070284">
    <property type="component" value="Unassembled WGS sequence"/>
</dbReference>
<protein>
    <submittedName>
        <fullName evidence="1">Uncharacterized protein</fullName>
    </submittedName>
</protein>
<accession>A0A133UP10</accession>
<gene>
    <name evidence="1" type="ORF">AKJ65_00130</name>
</gene>
<name>A0A133UP10_9EURY</name>
<evidence type="ECO:0000313" key="1">
    <source>
        <dbReference type="EMBL" id="KXA95893.1"/>
    </source>
</evidence>
<dbReference type="AlphaFoldDB" id="A0A133UP10"/>
<organism evidence="1 2">
    <name type="scientific">candidate division MSBL1 archaeon SCGC-AAA259E19</name>
    <dbReference type="NCBI Taxonomy" id="1698264"/>
    <lineage>
        <taxon>Archaea</taxon>
        <taxon>Methanobacteriati</taxon>
        <taxon>Methanobacteriota</taxon>
        <taxon>candidate division MSBL1</taxon>
    </lineage>
</organism>
<reference evidence="1 2" key="1">
    <citation type="journal article" date="2016" name="Sci. Rep.">
        <title>Metabolic traits of an uncultured archaeal lineage -MSBL1- from brine pools of the Red Sea.</title>
        <authorList>
            <person name="Mwirichia R."/>
            <person name="Alam I."/>
            <person name="Rashid M."/>
            <person name="Vinu M."/>
            <person name="Ba-Alawi W."/>
            <person name="Anthony Kamau A."/>
            <person name="Kamanda Ngugi D."/>
            <person name="Goker M."/>
            <person name="Klenk H.P."/>
            <person name="Bajic V."/>
            <person name="Stingl U."/>
        </authorList>
    </citation>
    <scope>NUCLEOTIDE SEQUENCE [LARGE SCALE GENOMIC DNA]</scope>
    <source>
        <strain evidence="1">SCGC-AAA259E19</strain>
    </source>
</reference>
<evidence type="ECO:0000313" key="2">
    <source>
        <dbReference type="Proteomes" id="UP000070284"/>
    </source>
</evidence>